<feature type="transmembrane region" description="Helical" evidence="1">
    <location>
        <begin position="93"/>
        <end position="111"/>
    </location>
</feature>
<keyword evidence="1" id="KW-0812">Transmembrane</keyword>
<evidence type="ECO:0000313" key="3">
    <source>
        <dbReference type="Proteomes" id="UP001242314"/>
    </source>
</evidence>
<gene>
    <name evidence="2" type="ORF">QDH73_00470</name>
</gene>
<protein>
    <recommendedName>
        <fullName evidence="4">Membrane protein triplicated sequence</fullName>
    </recommendedName>
</protein>
<keyword evidence="1" id="KW-0472">Membrane</keyword>
<sequence>MDNILVNPAISFYIGVFVQWGFLMAFLYSLVVSINTPKKEAVWLSLVMSISYSSSLFIDIQHISYLQLFLFDITTIFAIIILRLFIIKNLISIYLLLGLIINSSLFLGMYIDVSVFNNYEPWWFWFFYSIVVNLADFMMVAIFFINKDFLGLYKLKGWLRNNKFIKGHDG</sequence>
<dbReference type="RefSeq" id="WP_039484876.1">
    <property type="nucleotide sequence ID" value="NZ_JASGWX010000001.1"/>
</dbReference>
<accession>A0ABT9G9R0</accession>
<evidence type="ECO:0000313" key="2">
    <source>
        <dbReference type="EMBL" id="MDP4482518.1"/>
    </source>
</evidence>
<feature type="transmembrane region" description="Helical" evidence="1">
    <location>
        <begin position="12"/>
        <end position="34"/>
    </location>
</feature>
<keyword evidence="3" id="KW-1185">Reference proteome</keyword>
<evidence type="ECO:0008006" key="4">
    <source>
        <dbReference type="Google" id="ProtNLM"/>
    </source>
</evidence>
<keyword evidence="1" id="KW-1133">Transmembrane helix</keyword>
<name>A0ABT9G9R0_9GAMM</name>
<organism evidence="2 3">
    <name type="scientific">Pseudoalteromonas distincta</name>
    <dbReference type="NCBI Taxonomy" id="77608"/>
    <lineage>
        <taxon>Bacteria</taxon>
        <taxon>Pseudomonadati</taxon>
        <taxon>Pseudomonadota</taxon>
        <taxon>Gammaproteobacteria</taxon>
        <taxon>Alteromonadales</taxon>
        <taxon>Pseudoalteromonadaceae</taxon>
        <taxon>Pseudoalteromonas</taxon>
    </lineage>
</organism>
<dbReference type="Proteomes" id="UP001242314">
    <property type="component" value="Unassembled WGS sequence"/>
</dbReference>
<feature type="transmembrane region" description="Helical" evidence="1">
    <location>
        <begin position="123"/>
        <end position="145"/>
    </location>
</feature>
<feature type="transmembrane region" description="Helical" evidence="1">
    <location>
        <begin position="41"/>
        <end position="58"/>
    </location>
</feature>
<feature type="transmembrane region" description="Helical" evidence="1">
    <location>
        <begin position="64"/>
        <end position="86"/>
    </location>
</feature>
<reference evidence="2 3" key="1">
    <citation type="submission" date="2023-04" db="EMBL/GenBank/DDBJ databases">
        <title>Novel Pseudoalteromonas species isolated from Pacific coral.</title>
        <authorList>
            <person name="Videau P."/>
            <person name="Shlafstein M.D."/>
            <person name="Oline D.K."/>
            <person name="Strangman W.K."/>
            <person name="Hahnke R.L."/>
            <person name="Saw J.H."/>
            <person name="Ushijima B."/>
        </authorList>
    </citation>
    <scope>NUCLEOTIDE SEQUENCE [LARGE SCALE GENOMIC DNA]</scope>
    <source>
        <strain evidence="2 3">LMG 14908</strain>
    </source>
</reference>
<proteinExistence type="predicted"/>
<dbReference type="EMBL" id="JASGWX010000001">
    <property type="protein sequence ID" value="MDP4482518.1"/>
    <property type="molecule type" value="Genomic_DNA"/>
</dbReference>
<comment type="caution">
    <text evidence="2">The sequence shown here is derived from an EMBL/GenBank/DDBJ whole genome shotgun (WGS) entry which is preliminary data.</text>
</comment>
<evidence type="ECO:0000256" key="1">
    <source>
        <dbReference type="SAM" id="Phobius"/>
    </source>
</evidence>